<keyword evidence="2" id="KW-1185">Reference proteome</keyword>
<evidence type="ECO:0000313" key="1">
    <source>
        <dbReference type="EMBL" id="GGD34297.1"/>
    </source>
</evidence>
<reference evidence="1" key="2">
    <citation type="submission" date="2020-09" db="EMBL/GenBank/DDBJ databases">
        <authorList>
            <person name="Sun Q."/>
            <person name="Zhou Y."/>
        </authorList>
    </citation>
    <scope>NUCLEOTIDE SEQUENCE</scope>
    <source>
        <strain evidence="1">CGMCC 1.12506</strain>
    </source>
</reference>
<name>A0A916Y7P3_9FLAO</name>
<sequence>MLITNSFDVSLVEIRIISKEGEEIKFDENYTKVDDKVVIECYNFDYMYDYITPFNCFKGPGKKLFHKEKV</sequence>
<evidence type="ECO:0000313" key="2">
    <source>
        <dbReference type="Proteomes" id="UP000625735"/>
    </source>
</evidence>
<organism evidence="1 2">
    <name type="scientific">Flavobacterium orientale</name>
    <dbReference type="NCBI Taxonomy" id="1756020"/>
    <lineage>
        <taxon>Bacteria</taxon>
        <taxon>Pseudomonadati</taxon>
        <taxon>Bacteroidota</taxon>
        <taxon>Flavobacteriia</taxon>
        <taxon>Flavobacteriales</taxon>
        <taxon>Flavobacteriaceae</taxon>
        <taxon>Flavobacterium</taxon>
    </lineage>
</organism>
<comment type="caution">
    <text evidence="1">The sequence shown here is derived from an EMBL/GenBank/DDBJ whole genome shotgun (WGS) entry which is preliminary data.</text>
</comment>
<proteinExistence type="predicted"/>
<reference evidence="1" key="1">
    <citation type="journal article" date="2014" name="Int. J. Syst. Evol. Microbiol.">
        <title>Complete genome sequence of Corynebacterium casei LMG S-19264T (=DSM 44701T), isolated from a smear-ripened cheese.</title>
        <authorList>
            <consortium name="US DOE Joint Genome Institute (JGI-PGF)"/>
            <person name="Walter F."/>
            <person name="Albersmeier A."/>
            <person name="Kalinowski J."/>
            <person name="Ruckert C."/>
        </authorList>
    </citation>
    <scope>NUCLEOTIDE SEQUENCE</scope>
    <source>
        <strain evidence="1">CGMCC 1.12506</strain>
    </source>
</reference>
<dbReference type="EMBL" id="BMFG01000011">
    <property type="protein sequence ID" value="GGD34297.1"/>
    <property type="molecule type" value="Genomic_DNA"/>
</dbReference>
<protein>
    <submittedName>
        <fullName evidence="1">Uncharacterized protein</fullName>
    </submittedName>
</protein>
<dbReference type="AlphaFoldDB" id="A0A916Y7P3"/>
<accession>A0A916Y7P3</accession>
<dbReference type="Proteomes" id="UP000625735">
    <property type="component" value="Unassembled WGS sequence"/>
</dbReference>
<gene>
    <name evidence="1" type="ORF">GCM10011343_25230</name>
</gene>